<dbReference type="EMBL" id="JAUTWS010000003">
    <property type="protein sequence ID" value="MDO9707649.1"/>
    <property type="molecule type" value="Genomic_DNA"/>
</dbReference>
<dbReference type="Proteomes" id="UP001243009">
    <property type="component" value="Unassembled WGS sequence"/>
</dbReference>
<name>A0ABT9DUS1_9PROT</name>
<evidence type="ECO:0000313" key="1">
    <source>
        <dbReference type="EMBL" id="MDO9707649.1"/>
    </source>
</evidence>
<protein>
    <submittedName>
        <fullName evidence="1">Uncharacterized protein</fullName>
    </submittedName>
</protein>
<organism evidence="1 2">
    <name type="scientific">Paracraurococcus lichenis</name>
    <dbReference type="NCBI Taxonomy" id="3064888"/>
    <lineage>
        <taxon>Bacteria</taxon>
        <taxon>Pseudomonadati</taxon>
        <taxon>Pseudomonadota</taxon>
        <taxon>Alphaproteobacteria</taxon>
        <taxon>Acetobacterales</taxon>
        <taxon>Roseomonadaceae</taxon>
        <taxon>Paracraurococcus</taxon>
    </lineage>
</organism>
<dbReference type="RefSeq" id="WP_305102518.1">
    <property type="nucleotide sequence ID" value="NZ_JAUTWS010000003.1"/>
</dbReference>
<accession>A0ABT9DUS1</accession>
<evidence type="ECO:0000313" key="2">
    <source>
        <dbReference type="Proteomes" id="UP001243009"/>
    </source>
</evidence>
<keyword evidence="2" id="KW-1185">Reference proteome</keyword>
<gene>
    <name evidence="1" type="ORF">Q7A36_04770</name>
</gene>
<sequence length="44" mass="4634">MLQDGKQMIALRERAPGVSVDQIMAATAAPLLVAGAVPEMRLGR</sequence>
<reference evidence="1 2" key="1">
    <citation type="submission" date="2023-08" db="EMBL/GenBank/DDBJ databases">
        <title>The draft genome sequence of Paracraurococcus sp. LOR1-02.</title>
        <authorList>
            <person name="Kingkaew E."/>
            <person name="Tanasupawat S."/>
        </authorList>
    </citation>
    <scope>NUCLEOTIDE SEQUENCE [LARGE SCALE GENOMIC DNA]</scope>
    <source>
        <strain evidence="1 2">LOR1-02</strain>
    </source>
</reference>
<proteinExistence type="predicted"/>
<comment type="caution">
    <text evidence="1">The sequence shown here is derived from an EMBL/GenBank/DDBJ whole genome shotgun (WGS) entry which is preliminary data.</text>
</comment>